<evidence type="ECO:0000256" key="2">
    <source>
        <dbReference type="ARBA" id="ARBA00007171"/>
    </source>
</evidence>
<dbReference type="InterPro" id="IPR012338">
    <property type="entry name" value="Beta-lactam/transpept-like"/>
</dbReference>
<dbReference type="SUPFAM" id="SSF56601">
    <property type="entry name" value="beta-lactamase/transpeptidase-like"/>
    <property type="match status" value="1"/>
</dbReference>
<feature type="domain" description="Penicillin-binding protein dimerisation" evidence="6">
    <location>
        <begin position="52"/>
        <end position="193"/>
    </location>
</feature>
<evidence type="ECO:0000259" key="6">
    <source>
        <dbReference type="Pfam" id="PF03717"/>
    </source>
</evidence>
<dbReference type="GO" id="GO:0008658">
    <property type="term" value="F:penicillin binding"/>
    <property type="evidence" value="ECO:0007669"/>
    <property type="project" value="InterPro"/>
</dbReference>
<comment type="subcellular location">
    <subcellularLocation>
        <location evidence="1">Membrane</location>
    </subcellularLocation>
</comment>
<keyword evidence="3 4" id="KW-0472">Membrane</keyword>
<dbReference type="AlphaFoldDB" id="A0A1M6NIM4"/>
<dbReference type="InterPro" id="IPR005311">
    <property type="entry name" value="PBP_dimer"/>
</dbReference>
<evidence type="ECO:0000259" key="5">
    <source>
        <dbReference type="Pfam" id="PF00905"/>
    </source>
</evidence>
<gene>
    <name evidence="7" type="ORF">SAMN02745170_03778</name>
</gene>
<feature type="transmembrane region" description="Helical" evidence="4">
    <location>
        <begin position="12"/>
        <end position="31"/>
    </location>
</feature>
<dbReference type="Pfam" id="PF03717">
    <property type="entry name" value="PBP_dimer"/>
    <property type="match status" value="1"/>
</dbReference>
<dbReference type="Pfam" id="PF00905">
    <property type="entry name" value="Transpeptidase"/>
    <property type="match status" value="1"/>
</dbReference>
<dbReference type="OrthoDB" id="9770103at2"/>
<dbReference type="GO" id="GO:0071555">
    <property type="term" value="P:cell wall organization"/>
    <property type="evidence" value="ECO:0007669"/>
    <property type="project" value="TreeGrafter"/>
</dbReference>
<keyword evidence="4" id="KW-0812">Transmembrane</keyword>
<protein>
    <submittedName>
        <fullName evidence="7">Penicillin-binding protein 2</fullName>
    </submittedName>
</protein>
<evidence type="ECO:0000313" key="7">
    <source>
        <dbReference type="EMBL" id="SHJ95484.1"/>
    </source>
</evidence>
<keyword evidence="8" id="KW-1185">Reference proteome</keyword>
<proteinExistence type="inferred from homology"/>
<dbReference type="PANTHER" id="PTHR30627">
    <property type="entry name" value="PEPTIDOGLYCAN D,D-TRANSPEPTIDASE"/>
    <property type="match status" value="1"/>
</dbReference>
<dbReference type="RefSeq" id="WP_149736309.1">
    <property type="nucleotide sequence ID" value="NZ_FQZD01000054.1"/>
</dbReference>
<accession>A0A1M6NIM4</accession>
<evidence type="ECO:0000256" key="4">
    <source>
        <dbReference type="SAM" id="Phobius"/>
    </source>
</evidence>
<dbReference type="EMBL" id="FQZD01000054">
    <property type="protein sequence ID" value="SHJ95484.1"/>
    <property type="molecule type" value="Genomic_DNA"/>
</dbReference>
<feature type="domain" description="Penicillin-binding protein transpeptidase" evidence="5">
    <location>
        <begin position="238"/>
        <end position="546"/>
    </location>
</feature>
<organism evidence="7 8">
    <name type="scientific">Propionispora hippei DSM 15287</name>
    <dbReference type="NCBI Taxonomy" id="1123003"/>
    <lineage>
        <taxon>Bacteria</taxon>
        <taxon>Bacillati</taxon>
        <taxon>Bacillota</taxon>
        <taxon>Negativicutes</taxon>
        <taxon>Selenomonadales</taxon>
        <taxon>Sporomusaceae</taxon>
        <taxon>Propionispora</taxon>
    </lineage>
</organism>
<reference evidence="7 8" key="1">
    <citation type="submission" date="2016-11" db="EMBL/GenBank/DDBJ databases">
        <authorList>
            <person name="Varghese N."/>
            <person name="Submissions S."/>
        </authorList>
    </citation>
    <scope>NUCLEOTIDE SEQUENCE [LARGE SCALE GENOMIC DNA]</scope>
    <source>
        <strain evidence="7 8">DSM 15287</strain>
    </source>
</reference>
<dbReference type="Gene3D" id="3.40.710.10">
    <property type="entry name" value="DD-peptidase/beta-lactamase superfamily"/>
    <property type="match status" value="1"/>
</dbReference>
<evidence type="ECO:0000313" key="8">
    <source>
        <dbReference type="Proteomes" id="UP000322917"/>
    </source>
</evidence>
<dbReference type="Gene3D" id="3.90.1310.10">
    <property type="entry name" value="Penicillin-binding protein 2a (Domain 2)"/>
    <property type="match status" value="1"/>
</dbReference>
<comment type="similarity">
    <text evidence="2">Belongs to the transpeptidase family.</text>
</comment>
<evidence type="ECO:0000256" key="1">
    <source>
        <dbReference type="ARBA" id="ARBA00004370"/>
    </source>
</evidence>
<evidence type="ECO:0000256" key="3">
    <source>
        <dbReference type="ARBA" id="ARBA00023136"/>
    </source>
</evidence>
<dbReference type="GO" id="GO:0005886">
    <property type="term" value="C:plasma membrane"/>
    <property type="evidence" value="ECO:0007669"/>
    <property type="project" value="TreeGrafter"/>
</dbReference>
<dbReference type="InterPro" id="IPR036138">
    <property type="entry name" value="PBP_dimer_sf"/>
</dbReference>
<dbReference type="InterPro" id="IPR001460">
    <property type="entry name" value="PCN-bd_Tpept"/>
</dbReference>
<dbReference type="InterPro" id="IPR050515">
    <property type="entry name" value="Beta-lactam/transpept"/>
</dbReference>
<name>A0A1M6NIM4_9FIRM</name>
<dbReference type="SUPFAM" id="SSF56519">
    <property type="entry name" value="Penicillin binding protein dimerisation domain"/>
    <property type="match status" value="1"/>
</dbReference>
<sequence length="558" mass="60715">MALYVSRIHKIAWAILFIGTLLIARLVYLQVLESPKLAIEGLSGRVAEVSLGPERGDIFDRNGALLTNTVQTFCIIIFPAQVVDPYEAASQLVAFSGIDKNEMIKKIRQAQRPFKLQANITEKVAEAVNQLQIPGVLAVAEKSRYSYNSLAVHTTGYINVADNQGVSGIERMYDDILRGEQTEHVAALVDAGQQIIPGLGYTRLKLGNNLGPGNIILTIDSRIQKIVENIMDKHEIKGAVVIMKPSTGEILAIASRPKFDPTQIENYLTMKTAPFLNRALSAYQPGSIFKLVVAAAALENKVVRPDDTFFDPGYVDVSNRRFYGWDYEQGGRGKITFTDAMAYSSNPTFITVGLKLGSDKLISFARQLGFGKHTQLAFYGEADGNLPDSSQPIYPGELANLAIGQGTFEATPLQFACLVSTILNDGVKVEPYLVSRLVDSRGRSIKSFSPTPGVRVFSHQTAEDMKKMMAAVTRYGTGEEAYVPGVGSAGKTGSAETGRMQQGKSVNHAWFAGYAPLEKPQYAAVVFVEEGHSGGDVAAPIFREIFTEVVANTLSDDK</sequence>
<dbReference type="Proteomes" id="UP000322917">
    <property type="component" value="Unassembled WGS sequence"/>
</dbReference>
<keyword evidence="4" id="KW-1133">Transmembrane helix</keyword>